<evidence type="ECO:0000256" key="3">
    <source>
        <dbReference type="PROSITE-ProRule" id="PRU10038"/>
    </source>
</evidence>
<dbReference type="Gene3D" id="3.40.50.1820">
    <property type="entry name" value="alpha/beta hydrolase"/>
    <property type="match status" value="1"/>
</dbReference>
<dbReference type="InterPro" id="IPR029058">
    <property type="entry name" value="AB_hydrolase_fold"/>
</dbReference>
<dbReference type="OrthoDB" id="5729797at2"/>
<reference evidence="5 8" key="2">
    <citation type="submission" date="2016-06" db="EMBL/GenBank/DDBJ databases">
        <authorList>
            <person name="Kjaerup R.B."/>
            <person name="Dalgaard T.S."/>
            <person name="Juul-Madsen H.R."/>
        </authorList>
    </citation>
    <scope>NUCLEOTIDE SEQUENCE [LARGE SCALE GENOMIC DNA]</scope>
    <source>
        <strain evidence="5 8">CECT 5115</strain>
    </source>
</reference>
<evidence type="ECO:0000313" key="7">
    <source>
        <dbReference type="Proteomes" id="UP000092840"/>
    </source>
</evidence>
<dbReference type="AlphaFoldDB" id="A0A1C3JMP8"/>
<dbReference type="Proteomes" id="UP000092871">
    <property type="component" value="Unassembled WGS sequence"/>
</dbReference>
<dbReference type="PROSITE" id="PS01174">
    <property type="entry name" value="LIPASE_GDXG_SER"/>
    <property type="match status" value="1"/>
</dbReference>
<dbReference type="Proteomes" id="UP000092840">
    <property type="component" value="Unassembled WGS sequence"/>
</dbReference>
<proteinExistence type="inferred from homology"/>
<reference evidence="6 7" key="1">
    <citation type="submission" date="2016-06" db="EMBL/GenBank/DDBJ databases">
        <authorList>
            <person name="Rodrigo-Torres L."/>
            <person name="Arahal D.R."/>
        </authorList>
    </citation>
    <scope>NUCLEOTIDE SEQUENCE [LARGE SCALE GENOMIC DNA]</scope>
    <source>
        <strain evidence="6 7">CECT 5116</strain>
    </source>
</reference>
<keyword evidence="7" id="KW-1185">Reference proteome</keyword>
<dbReference type="RefSeq" id="WP_067031244.1">
    <property type="nucleotide sequence ID" value="NZ_FLRA01000002.1"/>
</dbReference>
<dbReference type="InterPro" id="IPR050300">
    <property type="entry name" value="GDXG_lipolytic_enzyme"/>
</dbReference>
<dbReference type="EMBL" id="FLRA01000002">
    <property type="protein sequence ID" value="SBT16401.1"/>
    <property type="molecule type" value="Genomic_DNA"/>
</dbReference>
<accession>A0A1C3JMP8</accession>
<evidence type="ECO:0000256" key="1">
    <source>
        <dbReference type="ARBA" id="ARBA00010515"/>
    </source>
</evidence>
<dbReference type="PANTHER" id="PTHR48081">
    <property type="entry name" value="AB HYDROLASE SUPERFAMILY PROTEIN C4A8.06C"/>
    <property type="match status" value="1"/>
</dbReference>
<evidence type="ECO:0000259" key="4">
    <source>
        <dbReference type="Pfam" id="PF07859"/>
    </source>
</evidence>
<evidence type="ECO:0000256" key="2">
    <source>
        <dbReference type="ARBA" id="ARBA00022801"/>
    </source>
</evidence>
<organism evidence="5 8">
    <name type="scientific">Marinomonas gallaica</name>
    <dbReference type="NCBI Taxonomy" id="1806667"/>
    <lineage>
        <taxon>Bacteria</taxon>
        <taxon>Pseudomonadati</taxon>
        <taxon>Pseudomonadota</taxon>
        <taxon>Gammaproteobacteria</taxon>
        <taxon>Oceanospirillales</taxon>
        <taxon>Oceanospirillaceae</taxon>
        <taxon>Marinomonas</taxon>
    </lineage>
</organism>
<dbReference type="EMBL" id="FLRB01000012">
    <property type="protein sequence ID" value="SBT21449.1"/>
    <property type="molecule type" value="Genomic_DNA"/>
</dbReference>
<dbReference type="Pfam" id="PF07859">
    <property type="entry name" value="Abhydrolase_3"/>
    <property type="match status" value="1"/>
</dbReference>
<evidence type="ECO:0000313" key="6">
    <source>
        <dbReference type="EMBL" id="SBT21449.1"/>
    </source>
</evidence>
<feature type="domain" description="Alpha/beta hydrolase fold-3" evidence="4">
    <location>
        <begin position="70"/>
        <end position="271"/>
    </location>
</feature>
<dbReference type="GO" id="GO:0004806">
    <property type="term" value="F:triacylglycerol lipase activity"/>
    <property type="evidence" value="ECO:0007669"/>
    <property type="project" value="TreeGrafter"/>
</dbReference>
<dbReference type="SUPFAM" id="SSF53474">
    <property type="entry name" value="alpha/beta-Hydrolases"/>
    <property type="match status" value="1"/>
</dbReference>
<sequence length="298" mass="32294">MSKQQLLQILEVAAQFPPPENATIADLRAWFETINEQTPVPEMHAIERIQAGAIGVDKLIPDQADNSKVIIYYHGGGFVFGSSRSHRVIAATLAKLTNIPVLISDYRLAPDLPAPICHTDALAVYQWALNAGYDSANIALSGDSAGGNLTLSTAIAARDQGLPLPAALVMMSPALDLASEGESHQTMRDAPLLTPELMGLFTSLYPGDTLDVKSPLVTPFYSDLHGLPPSLVHVGSWELLRSDSETIVKKMLAAGVNAELTVFEDMCHSWQLYAPFLDEGMDSIRQAGQFIRHHLSQL</sequence>
<dbReference type="EC" id="3.1.1.83" evidence="5"/>
<dbReference type="PANTHER" id="PTHR48081:SF30">
    <property type="entry name" value="ACETYL-HYDROLASE LIPR-RELATED"/>
    <property type="match status" value="1"/>
</dbReference>
<name>A0A1C3JMP8_9GAMM</name>
<evidence type="ECO:0000313" key="5">
    <source>
        <dbReference type="EMBL" id="SBT16401.1"/>
    </source>
</evidence>
<protein>
    <submittedName>
        <fullName evidence="5">Monoterpene epsilon-lactone hydrolase</fullName>
        <ecNumber evidence="5">3.1.1.83</ecNumber>
    </submittedName>
</protein>
<gene>
    <name evidence="5" type="primary">mlhB</name>
    <name evidence="5" type="ORF">MGA5115_00482</name>
    <name evidence="6" type="ORF">MGA5116_02043</name>
</gene>
<feature type="active site" evidence="3">
    <location>
        <position position="144"/>
    </location>
</feature>
<dbReference type="InterPro" id="IPR013094">
    <property type="entry name" value="AB_hydrolase_3"/>
</dbReference>
<comment type="similarity">
    <text evidence="1">Belongs to the 'GDXG' lipolytic enzyme family.</text>
</comment>
<dbReference type="InterPro" id="IPR033140">
    <property type="entry name" value="Lipase_GDXG_put_SER_AS"/>
</dbReference>
<keyword evidence="2 5" id="KW-0378">Hydrolase</keyword>
<evidence type="ECO:0000313" key="8">
    <source>
        <dbReference type="Proteomes" id="UP000092871"/>
    </source>
</evidence>